<dbReference type="InterPro" id="IPR001638">
    <property type="entry name" value="Solute-binding_3/MltF_N"/>
</dbReference>
<evidence type="ECO:0000313" key="5">
    <source>
        <dbReference type="EMBL" id="ERL51034.1"/>
    </source>
</evidence>
<dbReference type="AlphaFoldDB" id="W1N6A0"/>
<comment type="caution">
    <text evidence="5">The sequence shown here is derived from an EMBL/GenBank/DDBJ whole genome shotgun (WGS) entry which is preliminary data.</text>
</comment>
<dbReference type="SUPFAM" id="SSF53850">
    <property type="entry name" value="Periplasmic binding protein-like II"/>
    <property type="match status" value="1"/>
</dbReference>
<dbReference type="NCBIfam" id="TIGR02995">
    <property type="entry name" value="ectoine_ehuB"/>
    <property type="match status" value="1"/>
</dbReference>
<dbReference type="KEGG" id="hhu:AR456_00205"/>
<keyword evidence="6" id="KW-1185">Reference proteome</keyword>
<evidence type="ECO:0000313" key="6">
    <source>
        <dbReference type="Proteomes" id="UP000019113"/>
    </source>
</evidence>
<reference evidence="5 6" key="1">
    <citation type="submission" date="2013-08" db="EMBL/GenBank/DDBJ databases">
        <title>draft genome of Halomonas huanghegensis, strain BJGMM-B45T.</title>
        <authorList>
            <person name="Miao C."/>
            <person name="Wan Y."/>
            <person name="Jin W."/>
        </authorList>
    </citation>
    <scope>NUCLEOTIDE SEQUENCE [LARGE SCALE GENOMIC DNA]</scope>
    <source>
        <strain evidence="5 6">BJGMM-B45</strain>
    </source>
</reference>
<dbReference type="OrthoDB" id="9768183at2"/>
<evidence type="ECO:0000256" key="2">
    <source>
        <dbReference type="ARBA" id="ARBA00022729"/>
    </source>
</evidence>
<comment type="similarity">
    <text evidence="1">Belongs to the bacterial solute-binding protein 3 family.</text>
</comment>
<feature type="chain" id="PRO_5009977371" description="Solute-binding protein family 3/N-terminal domain-containing protein" evidence="3">
    <location>
        <begin position="32"/>
        <end position="290"/>
    </location>
</feature>
<proteinExistence type="inferred from homology"/>
<dbReference type="GO" id="GO:0051470">
    <property type="term" value="P:ectoine transmembrane transport"/>
    <property type="evidence" value="ECO:0007669"/>
    <property type="project" value="InterPro"/>
</dbReference>
<dbReference type="GO" id="GO:0033294">
    <property type="term" value="F:ectoine binding"/>
    <property type="evidence" value="ECO:0007669"/>
    <property type="project" value="InterPro"/>
</dbReference>
<dbReference type="Pfam" id="PF00497">
    <property type="entry name" value="SBP_bac_3"/>
    <property type="match status" value="1"/>
</dbReference>
<organism evidence="5 6">
    <name type="scientific">Halomonas huangheensis</name>
    <dbReference type="NCBI Taxonomy" id="1178482"/>
    <lineage>
        <taxon>Bacteria</taxon>
        <taxon>Pseudomonadati</taxon>
        <taxon>Pseudomonadota</taxon>
        <taxon>Gammaproteobacteria</taxon>
        <taxon>Oceanospirillales</taxon>
        <taxon>Halomonadaceae</taxon>
        <taxon>Halomonas</taxon>
    </lineage>
</organism>
<feature type="signal peptide" evidence="3">
    <location>
        <begin position="1"/>
        <end position="31"/>
    </location>
</feature>
<dbReference type="PANTHER" id="PTHR35936:SF17">
    <property type="entry name" value="ARGININE-BINDING EXTRACELLULAR PROTEIN ARTP"/>
    <property type="match status" value="1"/>
</dbReference>
<accession>W1N6A0</accession>
<keyword evidence="2 3" id="KW-0732">Signal</keyword>
<dbReference type="EMBL" id="AVBC01000035">
    <property type="protein sequence ID" value="ERL51034.1"/>
    <property type="molecule type" value="Genomic_DNA"/>
</dbReference>
<dbReference type="STRING" id="1178482.AR456_00205"/>
<dbReference type="PATRIC" id="fig|1178482.3.peg.2612"/>
<evidence type="ECO:0000256" key="1">
    <source>
        <dbReference type="ARBA" id="ARBA00010333"/>
    </source>
</evidence>
<dbReference type="SMART" id="SM00062">
    <property type="entry name" value="PBPb"/>
    <property type="match status" value="1"/>
</dbReference>
<dbReference type="eggNOG" id="COG0834">
    <property type="taxonomic scope" value="Bacteria"/>
</dbReference>
<sequence>MHNTRSIIRQTRTLAATALATLLLLPGTGWAASTLDEVRESGVVRIGFANESPFGYATPQGELTGEAPEVAKVVLARMGIDNVEAVLMPFRSLVPALQARRFDMIAAGMFVTPARCEQVLFSEPTFSVGQAMIVKSDNPQDIHGYSDFVENSSLKLGVVGGGQAHKYAREIGISDDQISVFADGPSGRAAVEAGRINAWAMTSLAIQRLLDSAGDAKVERAEPFEASSTDTRGHGAFAFHRDDGEFRDAFNTALKEFIGTPEHRELVRPFGFTEEEAPMMTTEQLCADAP</sequence>
<evidence type="ECO:0000259" key="4">
    <source>
        <dbReference type="SMART" id="SM00062"/>
    </source>
</evidence>
<dbReference type="RefSeq" id="WP_021819564.1">
    <property type="nucleotide sequence ID" value="NZ_AVBC01000035.1"/>
</dbReference>
<name>W1N6A0_9GAMM</name>
<gene>
    <name evidence="5" type="ORF">BJB45_20800</name>
</gene>
<dbReference type="CDD" id="cd01002">
    <property type="entry name" value="PBP2_Ehub_like"/>
    <property type="match status" value="1"/>
</dbReference>
<feature type="domain" description="Solute-binding protein family 3/N-terminal" evidence="4">
    <location>
        <begin position="43"/>
        <end position="274"/>
    </location>
</feature>
<dbReference type="InterPro" id="IPR014337">
    <property type="entry name" value="Ectoine_EhuB"/>
</dbReference>
<evidence type="ECO:0000256" key="3">
    <source>
        <dbReference type="SAM" id="SignalP"/>
    </source>
</evidence>
<protein>
    <recommendedName>
        <fullName evidence="4">Solute-binding protein family 3/N-terminal domain-containing protein</fullName>
    </recommendedName>
</protein>
<dbReference type="Gene3D" id="3.40.190.10">
    <property type="entry name" value="Periplasmic binding protein-like II"/>
    <property type="match status" value="2"/>
</dbReference>
<dbReference type="Proteomes" id="UP000019113">
    <property type="component" value="Unassembled WGS sequence"/>
</dbReference>
<dbReference type="PANTHER" id="PTHR35936">
    <property type="entry name" value="MEMBRANE-BOUND LYTIC MUREIN TRANSGLYCOSYLASE F"/>
    <property type="match status" value="1"/>
</dbReference>